<evidence type="ECO:0000313" key="2">
    <source>
        <dbReference type="Proteomes" id="UP000673691"/>
    </source>
</evidence>
<dbReference type="AlphaFoldDB" id="A0A8H7ZQ99"/>
<evidence type="ECO:0000313" key="1">
    <source>
        <dbReference type="EMBL" id="KAG5457157.1"/>
    </source>
</evidence>
<organism evidence="1 2">
    <name type="scientific">Olpidium bornovanus</name>
    <dbReference type="NCBI Taxonomy" id="278681"/>
    <lineage>
        <taxon>Eukaryota</taxon>
        <taxon>Fungi</taxon>
        <taxon>Fungi incertae sedis</taxon>
        <taxon>Olpidiomycota</taxon>
        <taxon>Olpidiomycotina</taxon>
        <taxon>Olpidiomycetes</taxon>
        <taxon>Olpidiales</taxon>
        <taxon>Olpidiaceae</taxon>
        <taxon>Olpidium</taxon>
    </lineage>
</organism>
<proteinExistence type="predicted"/>
<protein>
    <submittedName>
        <fullName evidence="1">Uncharacterized protein</fullName>
    </submittedName>
</protein>
<reference evidence="1 2" key="1">
    <citation type="journal article" name="Sci. Rep.">
        <title>Genome-scale phylogenetic analyses confirm Olpidium as the closest living zoosporic fungus to the non-flagellated, terrestrial fungi.</title>
        <authorList>
            <person name="Chang Y."/>
            <person name="Rochon D."/>
            <person name="Sekimoto S."/>
            <person name="Wang Y."/>
            <person name="Chovatia M."/>
            <person name="Sandor L."/>
            <person name="Salamov A."/>
            <person name="Grigoriev I.V."/>
            <person name="Stajich J.E."/>
            <person name="Spatafora J.W."/>
        </authorList>
    </citation>
    <scope>NUCLEOTIDE SEQUENCE [LARGE SCALE GENOMIC DNA]</scope>
    <source>
        <strain evidence="1">S191</strain>
    </source>
</reference>
<keyword evidence="2" id="KW-1185">Reference proteome</keyword>
<dbReference type="EMBL" id="JAEFCI010010528">
    <property type="protein sequence ID" value="KAG5457157.1"/>
    <property type="molecule type" value="Genomic_DNA"/>
</dbReference>
<name>A0A8H7ZQ99_9FUNG</name>
<comment type="caution">
    <text evidence="1">The sequence shown here is derived from an EMBL/GenBank/DDBJ whole genome shotgun (WGS) entry which is preliminary data.</text>
</comment>
<accession>A0A8H7ZQ99</accession>
<sequence length="152" mass="17243">MAARMAADTPRSDQPLVLRLEAALVRLVSCRGDILALMVILGQVTYAVNLMPHTLPAGYFDVLIRIHRLRDKYGAFTRRYLDLTREGIRELTVRPASDNRILPGTTSRKFVPRLFGHEAARREIGSLFSGGGRHDYVVETKILYGRERIDKH</sequence>
<dbReference type="Proteomes" id="UP000673691">
    <property type="component" value="Unassembled WGS sequence"/>
</dbReference>
<gene>
    <name evidence="1" type="ORF">BJ554DRAFT_2902</name>
</gene>